<name>A0AA40AYD5_9PEZI</name>
<protein>
    <submittedName>
        <fullName evidence="1">Uncharacterized protein</fullName>
    </submittedName>
</protein>
<evidence type="ECO:0000313" key="1">
    <source>
        <dbReference type="EMBL" id="KAK0724269.1"/>
    </source>
</evidence>
<evidence type="ECO:0000313" key="2">
    <source>
        <dbReference type="Proteomes" id="UP001172102"/>
    </source>
</evidence>
<sequence>MAALIHPARPFWAGLDPDKPEPLDKVLAALHCFQIAPPSSCDALHFEFTINRDDHHRIKNGFPELRKLTAAIGHWVIPFEFDPSTGKLSTMAVDLFNRAGGLICCDSYRLIGNGLESLGQLDKPIGPIALGVWMGLCSVEFPATSPAIAITLQSTGKGEAPNCLVVFFNGNHTGASRYAQLIAKHQKDTQTVVAVQFALPGRMESKRKTQRLACNSFVSVFTMVDGVIKTVVQQEPLSTPGGEIKLWLSDFVKEPESLPDEFVRPFHIGASHYHPNITVPYTTILASAHRAFDCYGGYGDASIDTAKATRPSPITMPGSGKRLLSTLASASVPMSNGDKPRSLSILAGRLVANGVFSPGDKRRPLSTLADGRMVEGPMSYGRQRTLGTAVSRGPPLVASPVRAVTAPWGRLLARFPRKW</sequence>
<gene>
    <name evidence="1" type="ORF">B0H67DRAFT_550084</name>
</gene>
<dbReference type="Proteomes" id="UP001172102">
    <property type="component" value="Unassembled WGS sequence"/>
</dbReference>
<comment type="caution">
    <text evidence="1">The sequence shown here is derived from an EMBL/GenBank/DDBJ whole genome shotgun (WGS) entry which is preliminary data.</text>
</comment>
<reference evidence="1" key="1">
    <citation type="submission" date="2023-06" db="EMBL/GenBank/DDBJ databases">
        <title>Genome-scale phylogeny and comparative genomics of the fungal order Sordariales.</title>
        <authorList>
            <consortium name="Lawrence Berkeley National Laboratory"/>
            <person name="Hensen N."/>
            <person name="Bonometti L."/>
            <person name="Westerberg I."/>
            <person name="Brannstrom I.O."/>
            <person name="Guillou S."/>
            <person name="Cros-Aarteil S."/>
            <person name="Calhoun S."/>
            <person name="Haridas S."/>
            <person name="Kuo A."/>
            <person name="Mondo S."/>
            <person name="Pangilinan J."/>
            <person name="Riley R."/>
            <person name="Labutti K."/>
            <person name="Andreopoulos B."/>
            <person name="Lipzen A."/>
            <person name="Chen C."/>
            <person name="Yanf M."/>
            <person name="Daum C."/>
            <person name="Ng V."/>
            <person name="Clum A."/>
            <person name="Steindorff A."/>
            <person name="Ohm R."/>
            <person name="Martin F."/>
            <person name="Silar P."/>
            <person name="Natvig D."/>
            <person name="Lalanne C."/>
            <person name="Gautier V."/>
            <person name="Ament-Velasquez S.L."/>
            <person name="Kruys A."/>
            <person name="Hutchinson M.I."/>
            <person name="Powell A.J."/>
            <person name="Barry K."/>
            <person name="Miller A.N."/>
            <person name="Grigoriev I.V."/>
            <person name="Debuchy R."/>
            <person name="Gladieux P."/>
            <person name="Thoren M.H."/>
            <person name="Johannesson H."/>
        </authorList>
    </citation>
    <scope>NUCLEOTIDE SEQUENCE</scope>
    <source>
        <strain evidence="1">SMH4607-1</strain>
    </source>
</reference>
<dbReference type="AlphaFoldDB" id="A0AA40AYD5"/>
<keyword evidence="2" id="KW-1185">Reference proteome</keyword>
<organism evidence="1 2">
    <name type="scientific">Lasiosphaeris hirsuta</name>
    <dbReference type="NCBI Taxonomy" id="260670"/>
    <lineage>
        <taxon>Eukaryota</taxon>
        <taxon>Fungi</taxon>
        <taxon>Dikarya</taxon>
        <taxon>Ascomycota</taxon>
        <taxon>Pezizomycotina</taxon>
        <taxon>Sordariomycetes</taxon>
        <taxon>Sordariomycetidae</taxon>
        <taxon>Sordariales</taxon>
        <taxon>Lasiosphaeriaceae</taxon>
        <taxon>Lasiosphaeris</taxon>
    </lineage>
</organism>
<accession>A0AA40AYD5</accession>
<dbReference type="EMBL" id="JAUKUA010000002">
    <property type="protein sequence ID" value="KAK0724269.1"/>
    <property type="molecule type" value="Genomic_DNA"/>
</dbReference>
<proteinExistence type="predicted"/>